<feature type="region of interest" description="Disordered" evidence="1">
    <location>
        <begin position="197"/>
        <end position="225"/>
    </location>
</feature>
<gene>
    <name evidence="2" type="ORF">BDV95DRAFT_606820</name>
</gene>
<name>A0A7C8M9J6_9PLEO</name>
<sequence>MGQFFRQHRDRLTHVALVDCSASGFAPVNPILGVDISLDSTWTVVIQELQNMPRLTSLKLSRLDSSPVLTHPIRGHMPYLDEDLTLSSYWTSEREIRTGIKYLLLIHQTHQTTEATSRERFRSREELWPTLNYLNLRFANFKVDSKSHAWTTREIEGLRHRRTWPETLMWGRLSSADQLINDQATFPIPEARFKFGNASRPTLRPHDPRKPSGHRAFPDHSDNPAPSSKMLGGLLHGIWKTVWVGEGPWLWSESWNRS</sequence>
<feature type="compositionally biased region" description="Basic and acidic residues" evidence="1">
    <location>
        <begin position="204"/>
        <end position="222"/>
    </location>
</feature>
<proteinExistence type="predicted"/>
<protein>
    <submittedName>
        <fullName evidence="2">Uncharacterized protein</fullName>
    </submittedName>
</protein>
<accession>A0A7C8M9J6</accession>
<evidence type="ECO:0000313" key="2">
    <source>
        <dbReference type="EMBL" id="KAF2871381.1"/>
    </source>
</evidence>
<evidence type="ECO:0000256" key="1">
    <source>
        <dbReference type="SAM" id="MobiDB-lite"/>
    </source>
</evidence>
<comment type="caution">
    <text evidence="2">The sequence shown here is derived from an EMBL/GenBank/DDBJ whole genome shotgun (WGS) entry which is preliminary data.</text>
</comment>
<organism evidence="2 3">
    <name type="scientific">Massariosphaeria phaeospora</name>
    <dbReference type="NCBI Taxonomy" id="100035"/>
    <lineage>
        <taxon>Eukaryota</taxon>
        <taxon>Fungi</taxon>
        <taxon>Dikarya</taxon>
        <taxon>Ascomycota</taxon>
        <taxon>Pezizomycotina</taxon>
        <taxon>Dothideomycetes</taxon>
        <taxon>Pleosporomycetidae</taxon>
        <taxon>Pleosporales</taxon>
        <taxon>Pleosporales incertae sedis</taxon>
        <taxon>Massariosphaeria</taxon>
    </lineage>
</organism>
<dbReference type="AlphaFoldDB" id="A0A7C8M9J6"/>
<dbReference type="OrthoDB" id="3800118at2759"/>
<keyword evidence="3" id="KW-1185">Reference proteome</keyword>
<evidence type="ECO:0000313" key="3">
    <source>
        <dbReference type="Proteomes" id="UP000481861"/>
    </source>
</evidence>
<dbReference type="EMBL" id="JAADJZ010000011">
    <property type="protein sequence ID" value="KAF2871381.1"/>
    <property type="molecule type" value="Genomic_DNA"/>
</dbReference>
<reference evidence="2 3" key="1">
    <citation type="submission" date="2020-01" db="EMBL/GenBank/DDBJ databases">
        <authorList>
            <consortium name="DOE Joint Genome Institute"/>
            <person name="Haridas S."/>
            <person name="Albert R."/>
            <person name="Binder M."/>
            <person name="Bloem J."/>
            <person name="Labutti K."/>
            <person name="Salamov A."/>
            <person name="Andreopoulos B."/>
            <person name="Baker S.E."/>
            <person name="Barry K."/>
            <person name="Bills G."/>
            <person name="Bluhm B.H."/>
            <person name="Cannon C."/>
            <person name="Castanera R."/>
            <person name="Culley D.E."/>
            <person name="Daum C."/>
            <person name="Ezra D."/>
            <person name="Gonzalez J.B."/>
            <person name="Henrissat B."/>
            <person name="Kuo A."/>
            <person name="Liang C."/>
            <person name="Lipzen A."/>
            <person name="Lutzoni F."/>
            <person name="Magnuson J."/>
            <person name="Mondo S."/>
            <person name="Nolan M."/>
            <person name="Ohm R."/>
            <person name="Pangilinan J."/>
            <person name="Park H.-J.H."/>
            <person name="Ramirez L."/>
            <person name="Alfaro M."/>
            <person name="Sun H."/>
            <person name="Tritt A."/>
            <person name="Yoshinaga Y."/>
            <person name="Zwiers L.-H.L."/>
            <person name="Turgeon B.G."/>
            <person name="Goodwin S.B."/>
            <person name="Spatafora J.W."/>
            <person name="Crous P.W."/>
            <person name="Grigoriev I.V."/>
        </authorList>
    </citation>
    <scope>NUCLEOTIDE SEQUENCE [LARGE SCALE GENOMIC DNA]</scope>
    <source>
        <strain evidence="2 3">CBS 611.86</strain>
    </source>
</reference>
<dbReference type="Proteomes" id="UP000481861">
    <property type="component" value="Unassembled WGS sequence"/>
</dbReference>